<dbReference type="InterPro" id="IPR036278">
    <property type="entry name" value="Sialidase_sf"/>
</dbReference>
<dbReference type="PANTHER" id="PTHR43752:SF2">
    <property type="entry name" value="BNR_ASP-BOX REPEAT FAMILY PROTEIN"/>
    <property type="match status" value="1"/>
</dbReference>
<feature type="domain" description="Sialidase" evidence="1">
    <location>
        <begin position="41"/>
        <end position="331"/>
    </location>
</feature>
<evidence type="ECO:0000313" key="2">
    <source>
        <dbReference type="EMBL" id="MZQ83106.1"/>
    </source>
</evidence>
<evidence type="ECO:0000259" key="1">
    <source>
        <dbReference type="Pfam" id="PF13088"/>
    </source>
</evidence>
<sequence>MSRFNGAVLEGGTDATIQEAYLPVFHSNDNHAANLLELDNGDLLCVWFSGSGEGNPDTNIVMSRLAAGSNTWSDPVKLSDDLERSEQNPVLFQAPSGKLWLFHTSNEPHNQKTSRIVYRISEDRGETWSPVEVLSDGLGIFLRHPPLALKNGDWLLPAYYCRLEGHYSVVLISSDEGATWTEHEVPGSIHRVQMNVVELDEGKLYAMFRSRQADRIYTSVSQDYGKSWSVPVKSELPNNNSSTQLVKLHNGQLALIYNNSTMERDQFRWVQRKGEFRKKPLRTPLTLAVSEDEGNTWPYVRNVQMADLEYKESEVGYSYPSIIATRDHHIHLAFSYLRKGIKHIRMPLDWVKEGQ</sequence>
<accession>A0A6L8V0R0</accession>
<protein>
    <recommendedName>
        <fullName evidence="1">Sialidase domain-containing protein</fullName>
    </recommendedName>
</protein>
<proteinExistence type="predicted"/>
<gene>
    <name evidence="2" type="ORF">GQF01_13410</name>
</gene>
<dbReference type="CDD" id="cd15482">
    <property type="entry name" value="Sialidase_non-viral"/>
    <property type="match status" value="1"/>
</dbReference>
<name>A0A6L8V0R0_9BACL</name>
<dbReference type="Pfam" id="PF13088">
    <property type="entry name" value="BNR_2"/>
    <property type="match status" value="1"/>
</dbReference>
<dbReference type="EMBL" id="WTUZ01000016">
    <property type="protein sequence ID" value="MZQ83106.1"/>
    <property type="molecule type" value="Genomic_DNA"/>
</dbReference>
<dbReference type="SUPFAM" id="SSF50939">
    <property type="entry name" value="Sialidases"/>
    <property type="match status" value="1"/>
</dbReference>
<comment type="caution">
    <text evidence="2">The sequence shown here is derived from an EMBL/GenBank/DDBJ whole genome shotgun (WGS) entry which is preliminary data.</text>
</comment>
<dbReference type="PANTHER" id="PTHR43752">
    <property type="entry name" value="BNR/ASP-BOX REPEAT FAMILY PROTEIN"/>
    <property type="match status" value="1"/>
</dbReference>
<dbReference type="RefSeq" id="WP_161407282.1">
    <property type="nucleotide sequence ID" value="NZ_WTUZ01000016.1"/>
</dbReference>
<dbReference type="InterPro" id="IPR011040">
    <property type="entry name" value="Sialidase"/>
</dbReference>
<evidence type="ECO:0000313" key="3">
    <source>
        <dbReference type="Proteomes" id="UP000481087"/>
    </source>
</evidence>
<dbReference type="Proteomes" id="UP000481087">
    <property type="component" value="Unassembled WGS sequence"/>
</dbReference>
<dbReference type="AlphaFoldDB" id="A0A6L8V0R0"/>
<reference evidence="2 3" key="1">
    <citation type="submission" date="2019-12" db="EMBL/GenBank/DDBJ databases">
        <title>Paenibacillus sp. nov. sp. isolated from soil.</title>
        <authorList>
            <person name="Kim J."/>
            <person name="Jeong S.E."/>
            <person name="Jung H.S."/>
            <person name="Jeon C.O."/>
        </authorList>
    </citation>
    <scope>NUCLEOTIDE SEQUENCE [LARGE SCALE GENOMIC DNA]</scope>
    <source>
        <strain evidence="2 3">5J-6</strain>
    </source>
</reference>
<organism evidence="2 3">
    <name type="scientific">Paenibacillus silvestris</name>
    <dbReference type="NCBI Taxonomy" id="2606219"/>
    <lineage>
        <taxon>Bacteria</taxon>
        <taxon>Bacillati</taxon>
        <taxon>Bacillota</taxon>
        <taxon>Bacilli</taxon>
        <taxon>Bacillales</taxon>
        <taxon>Paenibacillaceae</taxon>
        <taxon>Paenibacillus</taxon>
    </lineage>
</organism>
<keyword evidence="3" id="KW-1185">Reference proteome</keyword>
<dbReference type="Gene3D" id="2.120.10.10">
    <property type="match status" value="1"/>
</dbReference>